<sequence>MKIALFSISHLSVNRGSEKWIIKVASYLSKKYDIKVITTNANKKYDLNNLNFDYIVINYKKRFGLLHDISEIKDYLKDIDITYAFYIGFGTQIDILKYSKKVVFGHHILLDEPIQRVYYSILENIIARKIKYSYHHFLTEYRANIYRKRGFKNIFVIPNFIELDKYKLKEKSYDKFKIVCPGAVSIQKGIDILIKVAEILKKYNDIEFYITGNRPIYENLPANVKYLGMLNEEEFINFISTANLMFLPTRYETFSFAVLENLAAGNPIVVSNLPDVISAFGEFESIYYAKLNNIKDYINGILKYYQIWKNSKDKYEELSKKAREIASKFDSNIILPKIEEMFKKVYESS</sequence>
<dbReference type="PANTHER" id="PTHR46401">
    <property type="entry name" value="GLYCOSYLTRANSFERASE WBBK-RELATED"/>
    <property type="match status" value="1"/>
</dbReference>
<dbReference type="CDD" id="cd03801">
    <property type="entry name" value="GT4_PimA-like"/>
    <property type="match status" value="1"/>
</dbReference>
<dbReference type="AlphaFoldDB" id="R1G8U5"/>
<dbReference type="Proteomes" id="UP000053279">
    <property type="component" value="Unassembled WGS sequence"/>
</dbReference>
<reference evidence="3 4" key="1">
    <citation type="submission" date="2013-02" db="EMBL/GenBank/DDBJ databases">
        <title>Insights into archaeal evolution and symbiosis from the genomes of a Nanoarchaeon and its crenarchaeal host from Yellowstone National Park.</title>
        <authorList>
            <person name="Podar M."/>
            <person name="Makarova K.S."/>
            <person name="Graham D.E."/>
            <person name="Wolf Y.I."/>
            <person name="Koonin E.V."/>
            <person name="Reysenbach A.-L."/>
        </authorList>
    </citation>
    <scope>NUCLEOTIDE SEQUENCE [LARGE SCALE GENOMIC DNA]</scope>
</reference>
<gene>
    <name evidence="3" type="ORF">Nst1_524</name>
</gene>
<dbReference type="InterPro" id="IPR001296">
    <property type="entry name" value="Glyco_trans_1"/>
</dbReference>
<feature type="domain" description="Glycosyl transferase family 1" evidence="2">
    <location>
        <begin position="173"/>
        <end position="324"/>
    </location>
</feature>
<dbReference type="SUPFAM" id="SSF53756">
    <property type="entry name" value="UDP-Glycosyltransferase/glycogen phosphorylase"/>
    <property type="match status" value="1"/>
</dbReference>
<dbReference type="EMBL" id="APJZ01000005">
    <property type="protein sequence ID" value="EOD42264.1"/>
    <property type="molecule type" value="Genomic_DNA"/>
</dbReference>
<evidence type="ECO:0000256" key="1">
    <source>
        <dbReference type="ARBA" id="ARBA00022679"/>
    </source>
</evidence>
<protein>
    <submittedName>
        <fullName evidence="3">Glycosyltransferase</fullName>
    </submittedName>
</protein>
<keyword evidence="4" id="KW-1185">Reference proteome</keyword>
<dbReference type="Pfam" id="PF00534">
    <property type="entry name" value="Glycos_transf_1"/>
    <property type="match status" value="1"/>
</dbReference>
<evidence type="ECO:0000259" key="2">
    <source>
        <dbReference type="Pfam" id="PF00534"/>
    </source>
</evidence>
<accession>R1G8U5</accession>
<dbReference type="PANTHER" id="PTHR46401:SF2">
    <property type="entry name" value="GLYCOSYLTRANSFERASE WBBK-RELATED"/>
    <property type="match status" value="1"/>
</dbReference>
<comment type="caution">
    <text evidence="3">The sequence shown here is derived from an EMBL/GenBank/DDBJ whole genome shotgun (WGS) entry which is preliminary data.</text>
</comment>
<keyword evidence="1 3" id="KW-0808">Transferase</keyword>
<organism evidence="3 4">
    <name type="scientific">Nanobsidianus stetteri</name>
    <dbReference type="NCBI Taxonomy" id="1294122"/>
    <lineage>
        <taxon>Archaea</taxon>
        <taxon>Nanobdellota</taxon>
        <taxon>Candidatus Nanoarchaeia</taxon>
        <taxon>Nanoarchaeales</taxon>
        <taxon>Nanopusillaceae</taxon>
        <taxon>Candidatus Nanobsidianus</taxon>
    </lineage>
</organism>
<name>R1G8U5_NANST</name>
<evidence type="ECO:0000313" key="4">
    <source>
        <dbReference type="Proteomes" id="UP000053279"/>
    </source>
</evidence>
<proteinExistence type="predicted"/>
<dbReference type="GO" id="GO:0016757">
    <property type="term" value="F:glycosyltransferase activity"/>
    <property type="evidence" value="ECO:0007669"/>
    <property type="project" value="InterPro"/>
</dbReference>
<dbReference type="Gene3D" id="3.40.50.2000">
    <property type="entry name" value="Glycogen Phosphorylase B"/>
    <property type="match status" value="2"/>
</dbReference>
<evidence type="ECO:0000313" key="3">
    <source>
        <dbReference type="EMBL" id="EOD42264.1"/>
    </source>
</evidence>